<accession>A0A1A8QRT7</accession>
<reference evidence="1" key="1">
    <citation type="submission" date="2016-05" db="EMBL/GenBank/DDBJ databases">
        <authorList>
            <person name="Lavstsen T."/>
            <person name="Jespersen J.S."/>
        </authorList>
    </citation>
    <scope>NUCLEOTIDE SEQUENCE</scope>
    <source>
        <tissue evidence="1">Brain</tissue>
    </source>
</reference>
<name>A0A1A8QRT7_9TELE</name>
<dbReference type="AlphaFoldDB" id="A0A1A8QRT7"/>
<protein>
    <submittedName>
        <fullName evidence="1">Uncharacterized protein</fullName>
    </submittedName>
</protein>
<evidence type="ECO:0000313" key="1">
    <source>
        <dbReference type="EMBL" id="SBR96262.1"/>
    </source>
</evidence>
<reference evidence="1" key="2">
    <citation type="submission" date="2016-06" db="EMBL/GenBank/DDBJ databases">
        <title>The genome of a short-lived fish provides insights into sex chromosome evolution and the genetic control of aging.</title>
        <authorList>
            <person name="Reichwald K."/>
            <person name="Felder M."/>
            <person name="Petzold A."/>
            <person name="Koch P."/>
            <person name="Groth M."/>
            <person name="Platzer M."/>
        </authorList>
    </citation>
    <scope>NUCLEOTIDE SEQUENCE</scope>
    <source>
        <tissue evidence="1">Brain</tissue>
    </source>
</reference>
<dbReference type="EMBL" id="HAEH01012996">
    <property type="protein sequence ID" value="SBR96262.1"/>
    <property type="molecule type" value="Transcribed_RNA"/>
</dbReference>
<feature type="non-terminal residue" evidence="1">
    <location>
        <position position="1"/>
    </location>
</feature>
<proteinExistence type="predicted"/>
<organism evidence="1">
    <name type="scientific">Nothobranchius rachovii</name>
    <name type="common">bluefin notho</name>
    <dbReference type="NCBI Taxonomy" id="451742"/>
    <lineage>
        <taxon>Eukaryota</taxon>
        <taxon>Metazoa</taxon>
        <taxon>Chordata</taxon>
        <taxon>Craniata</taxon>
        <taxon>Vertebrata</taxon>
        <taxon>Euteleostomi</taxon>
        <taxon>Actinopterygii</taxon>
        <taxon>Neopterygii</taxon>
        <taxon>Teleostei</taxon>
        <taxon>Neoteleostei</taxon>
        <taxon>Acanthomorphata</taxon>
        <taxon>Ovalentaria</taxon>
        <taxon>Atherinomorphae</taxon>
        <taxon>Cyprinodontiformes</taxon>
        <taxon>Nothobranchiidae</taxon>
        <taxon>Nothobranchius</taxon>
    </lineage>
</organism>
<sequence>VDHVEMKHSSRSDAHLWTREVYQTAGKWDSTYKVVQEEESLTAITVLKSLLSSARNLLTSWDCQPEWDSDVAS</sequence>
<feature type="non-terminal residue" evidence="1">
    <location>
        <position position="73"/>
    </location>
</feature>
<gene>
    <name evidence="1" type="primary">Nfu_g_1_022772</name>
</gene>